<organism evidence="6 7">
    <name type="scientific">Hymenobacter frigidus</name>
    <dbReference type="NCBI Taxonomy" id="1524095"/>
    <lineage>
        <taxon>Bacteria</taxon>
        <taxon>Pseudomonadati</taxon>
        <taxon>Bacteroidota</taxon>
        <taxon>Cytophagia</taxon>
        <taxon>Cytophagales</taxon>
        <taxon>Hymenobacteraceae</taxon>
        <taxon>Hymenobacter</taxon>
    </lineage>
</organism>
<evidence type="ECO:0000256" key="3">
    <source>
        <dbReference type="ARBA" id="ARBA00022827"/>
    </source>
</evidence>
<evidence type="ECO:0000313" key="7">
    <source>
        <dbReference type="Proteomes" id="UP000637774"/>
    </source>
</evidence>
<dbReference type="PIRSF" id="PIRSF000332">
    <property type="entry name" value="FMO"/>
    <property type="match status" value="1"/>
</dbReference>
<keyword evidence="7" id="KW-1185">Reference proteome</keyword>
<proteinExistence type="inferred from homology"/>
<dbReference type="GO" id="GO:0004497">
    <property type="term" value="F:monooxygenase activity"/>
    <property type="evidence" value="ECO:0007669"/>
    <property type="project" value="UniProtKB-KW"/>
</dbReference>
<evidence type="ECO:0000256" key="2">
    <source>
        <dbReference type="ARBA" id="ARBA00022630"/>
    </source>
</evidence>
<keyword evidence="6" id="KW-0503">Monooxygenase</keyword>
<comment type="caution">
    <text evidence="6">The sequence shown here is derived from an EMBL/GenBank/DDBJ whole genome shotgun (WGS) entry which is preliminary data.</text>
</comment>
<evidence type="ECO:0000313" key="6">
    <source>
        <dbReference type="EMBL" id="GGH82143.1"/>
    </source>
</evidence>
<reference evidence="7" key="1">
    <citation type="journal article" date="2019" name="Int. J. Syst. Evol. Microbiol.">
        <title>The Global Catalogue of Microorganisms (GCM) 10K type strain sequencing project: providing services to taxonomists for standard genome sequencing and annotation.</title>
        <authorList>
            <consortium name="The Broad Institute Genomics Platform"/>
            <consortium name="The Broad Institute Genome Sequencing Center for Infectious Disease"/>
            <person name="Wu L."/>
            <person name="Ma J."/>
        </authorList>
    </citation>
    <scope>NUCLEOTIDE SEQUENCE [LARGE SCALE GENOMIC DNA]</scope>
    <source>
        <strain evidence="7">CGMCC 1.14966</strain>
    </source>
</reference>
<keyword evidence="3" id="KW-0274">FAD</keyword>
<comment type="similarity">
    <text evidence="1">Belongs to the FMO family.</text>
</comment>
<protein>
    <submittedName>
        <fullName evidence="6">Monooxygenase</fullName>
    </submittedName>
</protein>
<dbReference type="InterPro" id="IPR020946">
    <property type="entry name" value="Flavin_mOase-like"/>
</dbReference>
<evidence type="ECO:0000256" key="1">
    <source>
        <dbReference type="ARBA" id="ARBA00009183"/>
    </source>
</evidence>
<dbReference type="Pfam" id="PF00743">
    <property type="entry name" value="FMO-like"/>
    <property type="match status" value="1"/>
</dbReference>
<dbReference type="PRINTS" id="PR00370">
    <property type="entry name" value="FMOXYGENASE"/>
</dbReference>
<dbReference type="EMBL" id="BMGY01000006">
    <property type="protein sequence ID" value="GGH82143.1"/>
    <property type="molecule type" value="Genomic_DNA"/>
</dbReference>
<dbReference type="InterPro" id="IPR036188">
    <property type="entry name" value="FAD/NAD-bd_sf"/>
</dbReference>
<dbReference type="RefSeq" id="WP_188560929.1">
    <property type="nucleotide sequence ID" value="NZ_BMGY01000006.1"/>
</dbReference>
<keyword evidence="5" id="KW-0560">Oxidoreductase</keyword>
<keyword evidence="4" id="KW-0521">NADP</keyword>
<evidence type="ECO:0000256" key="4">
    <source>
        <dbReference type="ARBA" id="ARBA00022857"/>
    </source>
</evidence>
<dbReference type="PANTHER" id="PTHR23023">
    <property type="entry name" value="DIMETHYLANILINE MONOOXYGENASE"/>
    <property type="match status" value="1"/>
</dbReference>
<name>A0ABQ1ZYY0_9BACT</name>
<keyword evidence="2" id="KW-0285">Flavoprotein</keyword>
<dbReference type="InterPro" id="IPR050346">
    <property type="entry name" value="FMO-like"/>
</dbReference>
<dbReference type="Gene3D" id="3.50.50.60">
    <property type="entry name" value="FAD/NAD(P)-binding domain"/>
    <property type="match status" value="1"/>
</dbReference>
<sequence length="519" mass="57413">MEKMTVAIIGAGPAGLAAAKSLLEDGQTPVVIEQSSGLGGQWNQGAAHSGVWPEMHAKSCHVEMSFSDFDYPAGTQMFPTNQEVLAYLTAYAQHFGLEPYLRLNTRVEQIKRGPAKCYTVVSTDAAGKQHTEEFSHVIVASGRYNKPRFPNTPGLDQFEGKVVHSFAYRGRQDFRGQRVLVVGNSISGLEIASDLARNTDTTVISSCRKPRYIIRKLLKGMPVEQSVFTRFAAYLNQALPPEQAAAGLKQFILESFGNPADFGGLRPSDDLLEAGVAQCQDYLDDLAIGHIRAVPGVRTFTTNGAVLTDGQKVPADSLVLATGYDLNLPFLSEDIRQAVHADRQHLDLHHFTFHPALPNFAFMGLFAQIGSYFPTVELQARWIADCWSGHHALPSLAEMRRGLDEYEESKQYREETTSQETLEMFSHDLDVSPSLDKYPYLAWELFFGLLVPAQFRIEGHGSRPDALARFVAASRYYNGGQPTPLNERQLGGLQMLARALPRNQQLQGIVHKLQSEVMA</sequence>
<dbReference type="Proteomes" id="UP000637774">
    <property type="component" value="Unassembled WGS sequence"/>
</dbReference>
<accession>A0ABQ1ZYY0</accession>
<dbReference type="InterPro" id="IPR000960">
    <property type="entry name" value="Flavin_mOase"/>
</dbReference>
<gene>
    <name evidence="6" type="ORF">GCM10011495_09930</name>
</gene>
<evidence type="ECO:0000256" key="5">
    <source>
        <dbReference type="ARBA" id="ARBA00023002"/>
    </source>
</evidence>
<dbReference type="SUPFAM" id="SSF51905">
    <property type="entry name" value="FAD/NAD(P)-binding domain"/>
    <property type="match status" value="2"/>
</dbReference>